<gene>
    <name evidence="4" type="ORF">Q3C12_33175</name>
</gene>
<dbReference type="EMBL" id="JAUMKJ010000082">
    <property type="protein sequence ID" value="MDO3681852.1"/>
    <property type="molecule type" value="Genomic_DNA"/>
</dbReference>
<evidence type="ECO:0000256" key="1">
    <source>
        <dbReference type="SAM" id="MobiDB-lite"/>
    </source>
</evidence>
<feature type="transmembrane region" description="Helical" evidence="2">
    <location>
        <begin position="79"/>
        <end position="99"/>
    </location>
</feature>
<dbReference type="InterPro" id="IPR052944">
    <property type="entry name" value="Sporulation_related"/>
</dbReference>
<organism evidence="4 5">
    <name type="scientific">Paenibacillus ehimensis</name>
    <dbReference type="NCBI Taxonomy" id="79264"/>
    <lineage>
        <taxon>Bacteria</taxon>
        <taxon>Bacillati</taxon>
        <taxon>Bacillota</taxon>
        <taxon>Bacilli</taxon>
        <taxon>Bacillales</taxon>
        <taxon>Paenibacillaceae</taxon>
        <taxon>Paenibacillus</taxon>
    </lineage>
</organism>
<evidence type="ECO:0000313" key="5">
    <source>
        <dbReference type="Proteomes" id="UP001168883"/>
    </source>
</evidence>
<evidence type="ECO:0000313" key="4">
    <source>
        <dbReference type="EMBL" id="MDO3681852.1"/>
    </source>
</evidence>
<proteinExistence type="predicted"/>
<evidence type="ECO:0000259" key="3">
    <source>
        <dbReference type="Pfam" id="PF14285"/>
    </source>
</evidence>
<dbReference type="RefSeq" id="WP_302881407.1">
    <property type="nucleotide sequence ID" value="NZ_JAUMKJ010000082.1"/>
</dbReference>
<feature type="region of interest" description="Disordered" evidence="1">
    <location>
        <begin position="1"/>
        <end position="26"/>
    </location>
</feature>
<feature type="domain" description="DUF4367" evidence="3">
    <location>
        <begin position="176"/>
        <end position="284"/>
    </location>
</feature>
<dbReference type="Pfam" id="PF14285">
    <property type="entry name" value="DUF4367"/>
    <property type="match status" value="1"/>
</dbReference>
<dbReference type="PANTHER" id="PTHR37507:SF2">
    <property type="entry name" value="SPORULATION PROTEIN YDCC"/>
    <property type="match status" value="1"/>
</dbReference>
<protein>
    <submittedName>
        <fullName evidence="4">DUF4367 domain-containing protein</fullName>
    </submittedName>
</protein>
<dbReference type="InterPro" id="IPR025377">
    <property type="entry name" value="DUF4367"/>
</dbReference>
<accession>A0ABT8VLJ2</accession>
<keyword evidence="2" id="KW-0812">Transmembrane</keyword>
<dbReference type="Proteomes" id="UP001168883">
    <property type="component" value="Unassembled WGS sequence"/>
</dbReference>
<sequence length="286" mass="32418">MSQQKRRNHFAAEMDSFLQQEKSSDPIDTEVKPLLEVSRMLAERDYSKKSDKEAVFRRIMNSKFNEKETKEMKKRKIRARFSVTVASLAIVGGISLFAVQPSSASELINKIINTISLGYISVSQMEPTPDGAVLSDEMKKQAVVTQKGEQPPQVNTLEVKDPEKLNQYTAFDVRLPSYLPEGYAFDRAEFYEDEDGTVSNAKYINIYYVNERTGKLLFMQQRFADEETAFSAATTNKIDLVKINGTDAIMSGEHTLDWEAGGVLYALTGKELQREEIIKIAESIRR</sequence>
<evidence type="ECO:0000256" key="2">
    <source>
        <dbReference type="SAM" id="Phobius"/>
    </source>
</evidence>
<reference evidence="4" key="1">
    <citation type="submission" date="2023-07" db="EMBL/GenBank/DDBJ databases">
        <authorList>
            <person name="Aktuganov G."/>
            <person name="Boyko T."/>
            <person name="Delegan Y."/>
            <person name="Galimzianova N."/>
            <person name="Gilvanova E."/>
            <person name="Korobov V."/>
            <person name="Kuzmina L."/>
            <person name="Melentiev A."/>
            <person name="Milman P."/>
            <person name="Ryabova A."/>
            <person name="Stupak E."/>
            <person name="Yasakov T."/>
            <person name="Zharikova N."/>
            <person name="Zhurenko E."/>
        </authorList>
    </citation>
    <scope>NUCLEOTIDE SEQUENCE</scope>
    <source>
        <strain evidence="4">IB-739</strain>
    </source>
</reference>
<comment type="caution">
    <text evidence="4">The sequence shown here is derived from an EMBL/GenBank/DDBJ whole genome shotgun (WGS) entry which is preliminary data.</text>
</comment>
<name>A0ABT8VLJ2_9BACL</name>
<keyword evidence="5" id="KW-1185">Reference proteome</keyword>
<keyword evidence="2" id="KW-0472">Membrane</keyword>
<keyword evidence="2" id="KW-1133">Transmembrane helix</keyword>
<dbReference type="PANTHER" id="PTHR37507">
    <property type="entry name" value="SPORULATION PROTEIN YDCC"/>
    <property type="match status" value="1"/>
</dbReference>